<dbReference type="GO" id="GO:0016887">
    <property type="term" value="F:ATP hydrolysis activity"/>
    <property type="evidence" value="ECO:0007669"/>
    <property type="project" value="InterPro"/>
</dbReference>
<dbReference type="SUPFAM" id="SSF52540">
    <property type="entry name" value="P-loop containing nucleoside triphosphate hydrolases"/>
    <property type="match status" value="1"/>
</dbReference>
<evidence type="ECO:0000256" key="2">
    <source>
        <dbReference type="ARBA" id="ARBA00022448"/>
    </source>
</evidence>
<dbReference type="GO" id="GO:0098796">
    <property type="term" value="C:membrane protein complex"/>
    <property type="evidence" value="ECO:0007669"/>
    <property type="project" value="UniProtKB-ARBA"/>
</dbReference>
<keyword evidence="3" id="KW-0547">Nucleotide-binding</keyword>
<proteinExistence type="inferred from homology"/>
<comment type="caution">
    <text evidence="6">The sequence shown here is derived from an EMBL/GenBank/DDBJ whole genome shotgun (WGS) entry which is preliminary data.</text>
</comment>
<evidence type="ECO:0000256" key="1">
    <source>
        <dbReference type="ARBA" id="ARBA00005417"/>
    </source>
</evidence>
<dbReference type="CDD" id="cd03255">
    <property type="entry name" value="ABC_MJ0796_LolCDE_FtsE"/>
    <property type="match status" value="1"/>
</dbReference>
<dbReference type="Pfam" id="PF00005">
    <property type="entry name" value="ABC_tran"/>
    <property type="match status" value="1"/>
</dbReference>
<dbReference type="PROSITE" id="PS00211">
    <property type="entry name" value="ABC_TRANSPORTER_1"/>
    <property type="match status" value="1"/>
</dbReference>
<dbReference type="EMBL" id="QNBD01000234">
    <property type="protein sequence ID" value="RKX68872.1"/>
    <property type="molecule type" value="Genomic_DNA"/>
</dbReference>
<organism evidence="6 7">
    <name type="scientific">candidate division TA06 bacterium</name>
    <dbReference type="NCBI Taxonomy" id="2250710"/>
    <lineage>
        <taxon>Bacteria</taxon>
        <taxon>Bacteria division TA06</taxon>
    </lineage>
</organism>
<dbReference type="InterPro" id="IPR017871">
    <property type="entry name" value="ABC_transporter-like_CS"/>
</dbReference>
<evidence type="ECO:0000256" key="3">
    <source>
        <dbReference type="ARBA" id="ARBA00022741"/>
    </source>
</evidence>
<evidence type="ECO:0000259" key="5">
    <source>
        <dbReference type="PROSITE" id="PS50893"/>
    </source>
</evidence>
<dbReference type="PANTHER" id="PTHR42798:SF6">
    <property type="entry name" value="CELL DIVISION ATP-BINDING PROTEIN FTSE"/>
    <property type="match status" value="1"/>
</dbReference>
<reference evidence="6 7" key="1">
    <citation type="submission" date="2018-06" db="EMBL/GenBank/DDBJ databases">
        <title>Extensive metabolic versatility and redundancy in microbially diverse, dynamic hydrothermal sediments.</title>
        <authorList>
            <person name="Dombrowski N."/>
            <person name="Teske A."/>
            <person name="Baker B.J."/>
        </authorList>
    </citation>
    <scope>NUCLEOTIDE SEQUENCE [LARGE SCALE GENOMIC DNA]</scope>
    <source>
        <strain evidence="6">B10_G13</strain>
    </source>
</reference>
<dbReference type="Proteomes" id="UP000271125">
    <property type="component" value="Unassembled WGS sequence"/>
</dbReference>
<feature type="domain" description="ABC transporter" evidence="5">
    <location>
        <begin position="3"/>
        <end position="227"/>
    </location>
</feature>
<evidence type="ECO:0000313" key="6">
    <source>
        <dbReference type="EMBL" id="RKX68872.1"/>
    </source>
</evidence>
<name>A0A660SE84_UNCT6</name>
<evidence type="ECO:0000313" key="7">
    <source>
        <dbReference type="Proteomes" id="UP000271125"/>
    </source>
</evidence>
<keyword evidence="2" id="KW-0813">Transport</keyword>
<dbReference type="AlphaFoldDB" id="A0A660SE84"/>
<dbReference type="GO" id="GO:0022857">
    <property type="term" value="F:transmembrane transporter activity"/>
    <property type="evidence" value="ECO:0007669"/>
    <property type="project" value="UniProtKB-ARBA"/>
</dbReference>
<dbReference type="SMART" id="SM00382">
    <property type="entry name" value="AAA"/>
    <property type="match status" value="1"/>
</dbReference>
<dbReference type="InterPro" id="IPR027417">
    <property type="entry name" value="P-loop_NTPase"/>
</dbReference>
<sequence length="227" mass="25420">MLITAKNLKKSYLMGEITIRAIRDISVDIKENSFVSIMGPSGSGKSTLMHILGCLDKPDEGEFSIKGRSVHDLTDDELASIRNNLIGFVFQTFNLIPRMNALHNVELPLLYRGEKQQVRREKSIKSLEIVGLGHRIHHNPNELSGGERQRVAIARAMVTDPSIIIADEPTGNLDSKTGEEILVLFDKLHKNNKTIIMVTHQREVAEIASEILHLKDGQIIDREIISN</sequence>
<dbReference type="InterPro" id="IPR003593">
    <property type="entry name" value="AAA+_ATPase"/>
</dbReference>
<dbReference type="Gene3D" id="3.40.50.300">
    <property type="entry name" value="P-loop containing nucleotide triphosphate hydrolases"/>
    <property type="match status" value="1"/>
</dbReference>
<comment type="similarity">
    <text evidence="1">Belongs to the ABC transporter superfamily.</text>
</comment>
<dbReference type="FunFam" id="3.40.50.300:FF:000032">
    <property type="entry name" value="Export ABC transporter ATP-binding protein"/>
    <property type="match status" value="1"/>
</dbReference>
<dbReference type="InterPro" id="IPR003439">
    <property type="entry name" value="ABC_transporter-like_ATP-bd"/>
</dbReference>
<dbReference type="PANTHER" id="PTHR42798">
    <property type="entry name" value="LIPOPROTEIN-RELEASING SYSTEM ATP-BINDING PROTEIN LOLD"/>
    <property type="match status" value="1"/>
</dbReference>
<gene>
    <name evidence="6" type="ORF">DRP43_05020</name>
</gene>
<dbReference type="InterPro" id="IPR017911">
    <property type="entry name" value="MacB-like_ATP-bd"/>
</dbReference>
<dbReference type="PROSITE" id="PS50893">
    <property type="entry name" value="ABC_TRANSPORTER_2"/>
    <property type="match status" value="1"/>
</dbReference>
<accession>A0A660SE84</accession>
<protein>
    <submittedName>
        <fullName evidence="6">Macrolide ABC transporter ATP-binding protein</fullName>
    </submittedName>
</protein>
<evidence type="ECO:0000256" key="4">
    <source>
        <dbReference type="ARBA" id="ARBA00022840"/>
    </source>
</evidence>
<keyword evidence="4 6" id="KW-0067">ATP-binding</keyword>
<dbReference type="GO" id="GO:0005524">
    <property type="term" value="F:ATP binding"/>
    <property type="evidence" value="ECO:0007669"/>
    <property type="project" value="UniProtKB-KW"/>
</dbReference>